<gene>
    <name evidence="7" type="ORF">H9726_05335</name>
</gene>
<evidence type="ECO:0000256" key="6">
    <source>
        <dbReference type="SAM" id="SignalP"/>
    </source>
</evidence>
<dbReference type="Proteomes" id="UP000824025">
    <property type="component" value="Unassembled WGS sequence"/>
</dbReference>
<keyword evidence="3" id="KW-0472">Membrane</keyword>
<evidence type="ECO:0000256" key="5">
    <source>
        <dbReference type="ARBA" id="ARBA00023288"/>
    </source>
</evidence>
<evidence type="ECO:0000313" key="7">
    <source>
        <dbReference type="EMBL" id="HIZ09893.1"/>
    </source>
</evidence>
<dbReference type="PROSITE" id="PS51257">
    <property type="entry name" value="PROKAR_LIPOPROTEIN"/>
    <property type="match status" value="1"/>
</dbReference>
<dbReference type="InterPro" id="IPR050490">
    <property type="entry name" value="Bact_solute-bd_prot1"/>
</dbReference>
<sequence length="552" mass="62176">MKKFKMLSTALAAGLALSFCAFGVGCTRERGEEVDPTKTQIFINYYNGGLGAEWITTLKEAYEEEHPEIQIMPIPGKTTMDSGTVLNNFDTYDGDLFFMDYVGSADLNSFRNNGLIADITEYVQTEDIAYDEGTQTIWDKVTPAVKDYYDMDGSVYALPWYQASYQIIYDIQLFEDNSYYKDAEGNWNDGSSKSVGQDGEAGTYDDGLPETYSDFFALMDKMVEDGLIPMTWFGSQAYYFTSMLTNLFADYEGYNDFLLNYKLEGTDSDLGAVTLEDAYRLKNGQSGKRYALEFAQKIATNSSYYSGNTFQTSQDNFTAQDEMLQSVEISKDDPDRPRVAMLVDGPWWEREASATMNDMATYYENEYYAYGTREFGIMPMPEADDGSSAEGNTIACTSGRSLIFMNNSSEVKDEAADFLQFCMSEEGLRIATAKSGVMRPYEYTMTQEYLDQMTPFGRMVYDYNHSAEIVFEELPLHDFLETEGAAYCSYLFTWVSTEDTLANVAQYFMLPENNPSVDAYISGLAIDAGEWTTAAEEYIFRTESAAETGSLS</sequence>
<dbReference type="PANTHER" id="PTHR43649:SF33">
    <property type="entry name" value="POLYGALACTURONAN_RHAMNOGALACTURONAN-BINDING PROTEIN YTCQ"/>
    <property type="match status" value="1"/>
</dbReference>
<protein>
    <submittedName>
        <fullName evidence="7">ABC transporter substrate-binding protein</fullName>
    </submittedName>
</protein>
<name>A0A9D2D7A3_9FIRM</name>
<evidence type="ECO:0000313" key="8">
    <source>
        <dbReference type="Proteomes" id="UP000824025"/>
    </source>
</evidence>
<evidence type="ECO:0000256" key="3">
    <source>
        <dbReference type="ARBA" id="ARBA00023136"/>
    </source>
</evidence>
<dbReference type="EMBL" id="DXCF01000028">
    <property type="protein sequence ID" value="HIZ09893.1"/>
    <property type="molecule type" value="Genomic_DNA"/>
</dbReference>
<reference evidence="7" key="1">
    <citation type="journal article" date="2021" name="PeerJ">
        <title>Extensive microbial diversity within the chicken gut microbiome revealed by metagenomics and culture.</title>
        <authorList>
            <person name="Gilroy R."/>
            <person name="Ravi A."/>
            <person name="Getino M."/>
            <person name="Pursley I."/>
            <person name="Horton D.L."/>
            <person name="Alikhan N.F."/>
            <person name="Baker D."/>
            <person name="Gharbi K."/>
            <person name="Hall N."/>
            <person name="Watson M."/>
            <person name="Adriaenssens E.M."/>
            <person name="Foster-Nyarko E."/>
            <person name="Jarju S."/>
            <person name="Secka A."/>
            <person name="Antonio M."/>
            <person name="Oren A."/>
            <person name="Chaudhuri R.R."/>
            <person name="La Ragione R."/>
            <person name="Hildebrand F."/>
            <person name="Pallen M.J."/>
        </authorList>
    </citation>
    <scope>NUCLEOTIDE SEQUENCE</scope>
    <source>
        <strain evidence="7">CHK192-19661</strain>
    </source>
</reference>
<dbReference type="Pfam" id="PF13416">
    <property type="entry name" value="SBP_bac_8"/>
    <property type="match status" value="1"/>
</dbReference>
<dbReference type="InterPro" id="IPR006059">
    <property type="entry name" value="SBP"/>
</dbReference>
<dbReference type="AlphaFoldDB" id="A0A9D2D7A3"/>
<proteinExistence type="predicted"/>
<organism evidence="7 8">
    <name type="scientific">Candidatus Borkfalkia avicola</name>
    <dbReference type="NCBI Taxonomy" id="2838503"/>
    <lineage>
        <taxon>Bacteria</taxon>
        <taxon>Bacillati</taxon>
        <taxon>Bacillota</taxon>
        <taxon>Clostridia</taxon>
        <taxon>Christensenellales</taxon>
        <taxon>Christensenellaceae</taxon>
        <taxon>Candidatus Borkfalkia</taxon>
    </lineage>
</organism>
<evidence type="ECO:0000256" key="2">
    <source>
        <dbReference type="ARBA" id="ARBA00022729"/>
    </source>
</evidence>
<keyword evidence="4" id="KW-0564">Palmitate</keyword>
<dbReference type="SUPFAM" id="SSF53850">
    <property type="entry name" value="Periplasmic binding protein-like II"/>
    <property type="match status" value="1"/>
</dbReference>
<keyword evidence="1" id="KW-1003">Cell membrane</keyword>
<reference evidence="7" key="2">
    <citation type="submission" date="2021-04" db="EMBL/GenBank/DDBJ databases">
        <authorList>
            <person name="Gilroy R."/>
        </authorList>
    </citation>
    <scope>NUCLEOTIDE SEQUENCE</scope>
    <source>
        <strain evidence="7">CHK192-19661</strain>
    </source>
</reference>
<feature type="signal peptide" evidence="6">
    <location>
        <begin position="1"/>
        <end position="23"/>
    </location>
</feature>
<keyword evidence="2 6" id="KW-0732">Signal</keyword>
<comment type="caution">
    <text evidence="7">The sequence shown here is derived from an EMBL/GenBank/DDBJ whole genome shotgun (WGS) entry which is preliminary data.</text>
</comment>
<dbReference type="Gene3D" id="3.40.190.10">
    <property type="entry name" value="Periplasmic binding protein-like II"/>
    <property type="match status" value="1"/>
</dbReference>
<evidence type="ECO:0000256" key="1">
    <source>
        <dbReference type="ARBA" id="ARBA00022475"/>
    </source>
</evidence>
<feature type="chain" id="PRO_5039234821" evidence="6">
    <location>
        <begin position="24"/>
        <end position="552"/>
    </location>
</feature>
<keyword evidence="5" id="KW-0449">Lipoprotein</keyword>
<accession>A0A9D2D7A3</accession>
<evidence type="ECO:0000256" key="4">
    <source>
        <dbReference type="ARBA" id="ARBA00023139"/>
    </source>
</evidence>
<dbReference type="PANTHER" id="PTHR43649">
    <property type="entry name" value="ARABINOSE-BINDING PROTEIN-RELATED"/>
    <property type="match status" value="1"/>
</dbReference>